<name>M4B5A9_HYAAE</name>
<evidence type="ECO:0000256" key="1">
    <source>
        <dbReference type="SAM" id="MobiDB-lite"/>
    </source>
</evidence>
<evidence type="ECO:0000313" key="2">
    <source>
        <dbReference type="EnsemblProtists" id="HpaP801459"/>
    </source>
</evidence>
<dbReference type="HOGENOM" id="CLU_1910681_0_0_1"/>
<dbReference type="EMBL" id="JH598388">
    <property type="status" value="NOT_ANNOTATED_CDS"/>
    <property type="molecule type" value="Genomic_DNA"/>
</dbReference>
<reference evidence="2" key="2">
    <citation type="submission" date="2015-06" db="UniProtKB">
        <authorList>
            <consortium name="EnsemblProtists"/>
        </authorList>
    </citation>
    <scope>IDENTIFICATION</scope>
    <source>
        <strain evidence="2">Emoy2</strain>
    </source>
</reference>
<keyword evidence="3" id="KW-1185">Reference proteome</keyword>
<feature type="region of interest" description="Disordered" evidence="1">
    <location>
        <begin position="55"/>
        <end position="88"/>
    </location>
</feature>
<accession>M4B5A9</accession>
<proteinExistence type="predicted"/>
<dbReference type="VEuPathDB" id="FungiDB:HpaG801459"/>
<organism evidence="2 3">
    <name type="scientific">Hyaloperonospora arabidopsidis (strain Emoy2)</name>
    <name type="common">Downy mildew agent</name>
    <name type="synonym">Peronospora arabidopsidis</name>
    <dbReference type="NCBI Taxonomy" id="559515"/>
    <lineage>
        <taxon>Eukaryota</taxon>
        <taxon>Sar</taxon>
        <taxon>Stramenopiles</taxon>
        <taxon>Oomycota</taxon>
        <taxon>Peronosporomycetes</taxon>
        <taxon>Peronosporales</taxon>
        <taxon>Peronosporaceae</taxon>
        <taxon>Hyaloperonospora</taxon>
    </lineage>
</organism>
<dbReference type="InParanoid" id="M4B5A9"/>
<protein>
    <submittedName>
        <fullName evidence="2">Uncharacterized protein</fullName>
    </submittedName>
</protein>
<dbReference type="EnsemblProtists" id="HpaT801459">
    <property type="protein sequence ID" value="HpaP801459"/>
    <property type="gene ID" value="HpaG801459"/>
</dbReference>
<dbReference type="Proteomes" id="UP000011713">
    <property type="component" value="Unassembled WGS sequence"/>
</dbReference>
<evidence type="ECO:0000313" key="3">
    <source>
        <dbReference type="Proteomes" id="UP000011713"/>
    </source>
</evidence>
<sequence length="133" mass="14865">MAAPDTNIDYAHSSIARTQAHDAAVEKRIVAIDVQVSQLTPTFALCPYEGASRVRPVEDPGRSSGQFVDERRAFGAQSSSVRKSEDGWGSRRLIVSHRRRPLCSTIVLHIVVDVITHLRPMRICDLLWTYIPL</sequence>
<reference evidence="3" key="1">
    <citation type="journal article" date="2010" name="Science">
        <title>Signatures of adaptation to obligate biotrophy in the Hyaloperonospora arabidopsidis genome.</title>
        <authorList>
            <person name="Baxter L."/>
            <person name="Tripathy S."/>
            <person name="Ishaque N."/>
            <person name="Boot N."/>
            <person name="Cabral A."/>
            <person name="Kemen E."/>
            <person name="Thines M."/>
            <person name="Ah-Fong A."/>
            <person name="Anderson R."/>
            <person name="Badejoko W."/>
            <person name="Bittner-Eddy P."/>
            <person name="Boore J.L."/>
            <person name="Chibucos M.C."/>
            <person name="Coates M."/>
            <person name="Dehal P."/>
            <person name="Delehaunty K."/>
            <person name="Dong S."/>
            <person name="Downton P."/>
            <person name="Dumas B."/>
            <person name="Fabro G."/>
            <person name="Fronick C."/>
            <person name="Fuerstenberg S.I."/>
            <person name="Fulton L."/>
            <person name="Gaulin E."/>
            <person name="Govers F."/>
            <person name="Hughes L."/>
            <person name="Humphray S."/>
            <person name="Jiang R.H."/>
            <person name="Judelson H."/>
            <person name="Kamoun S."/>
            <person name="Kyung K."/>
            <person name="Meijer H."/>
            <person name="Minx P."/>
            <person name="Morris P."/>
            <person name="Nelson J."/>
            <person name="Phuntumart V."/>
            <person name="Qutob D."/>
            <person name="Rehmany A."/>
            <person name="Rougon-Cardoso A."/>
            <person name="Ryden P."/>
            <person name="Torto-Alalibo T."/>
            <person name="Studholme D."/>
            <person name="Wang Y."/>
            <person name="Win J."/>
            <person name="Wood J."/>
            <person name="Clifton S.W."/>
            <person name="Rogers J."/>
            <person name="Van den Ackerveken G."/>
            <person name="Jones J.D."/>
            <person name="McDowell J.M."/>
            <person name="Beynon J."/>
            <person name="Tyler B.M."/>
        </authorList>
    </citation>
    <scope>NUCLEOTIDE SEQUENCE [LARGE SCALE GENOMIC DNA]</scope>
    <source>
        <strain evidence="3">Emoy2</strain>
    </source>
</reference>
<dbReference type="AlphaFoldDB" id="M4B5A9"/>